<dbReference type="KEGG" id="aev:EI546_13385"/>
<evidence type="ECO:0000256" key="1">
    <source>
        <dbReference type="SAM" id="SignalP"/>
    </source>
</evidence>
<evidence type="ECO:0000313" key="3">
    <source>
        <dbReference type="Proteomes" id="UP000285517"/>
    </source>
</evidence>
<organism evidence="2 3">
    <name type="scientific">Aequorivita ciconiae</name>
    <dbReference type="NCBI Taxonomy" id="2494375"/>
    <lineage>
        <taxon>Bacteria</taxon>
        <taxon>Pseudomonadati</taxon>
        <taxon>Bacteroidota</taxon>
        <taxon>Flavobacteriia</taxon>
        <taxon>Flavobacteriales</taxon>
        <taxon>Flavobacteriaceae</taxon>
        <taxon>Aequorivita</taxon>
    </lineage>
</organism>
<name>A0A410G5V6_9FLAO</name>
<accession>A0A410G5V6</accession>
<feature type="chain" id="PRO_5019142860" description="WG repeat-containing protein" evidence="1">
    <location>
        <begin position="19"/>
        <end position="530"/>
    </location>
</feature>
<dbReference type="Pfam" id="PF20559">
    <property type="entry name" value="DUF6770"/>
    <property type="match status" value="2"/>
</dbReference>
<keyword evidence="1" id="KW-0732">Signal</keyword>
<feature type="signal peptide" evidence="1">
    <location>
        <begin position="1"/>
        <end position="18"/>
    </location>
</feature>
<dbReference type="EMBL" id="CP034951">
    <property type="protein sequence ID" value="QAA82649.1"/>
    <property type="molecule type" value="Genomic_DNA"/>
</dbReference>
<evidence type="ECO:0000313" key="2">
    <source>
        <dbReference type="EMBL" id="QAA82649.1"/>
    </source>
</evidence>
<protein>
    <recommendedName>
        <fullName evidence="4">WG repeat-containing protein</fullName>
    </recommendedName>
</protein>
<dbReference type="OrthoDB" id="1312899at2"/>
<dbReference type="RefSeq" id="WP_128251014.1">
    <property type="nucleotide sequence ID" value="NZ_CP034951.1"/>
</dbReference>
<dbReference type="Proteomes" id="UP000285517">
    <property type="component" value="Chromosome"/>
</dbReference>
<dbReference type="AlphaFoldDB" id="A0A410G5V6"/>
<sequence>MKQTFTLLFLFILSSSFAQIQKLREFSAGSFVDSRIIYEDNKDDVFGYFLLYEFDRKSREVYDMEYVVMDKNLNKITSGTFTEGVYKNFMIKTGARLSFVKKKKNQLYFGIHDNLDNEYFMQTQVTSDYFRERYRKINLDNFTLSKTFFIQDNEIAEMETSAGDTFSVKEMKENQSLIPINDGKFVLFSPSTYKIPFIQSGNKDYHSLIKAGVKSFSVLDENLKVIWTSEINADKKDAGVYRVRSSDNSTLVLEKKNLNKTVTELSSYEIYSLESGKLMGKVTEEDPNYRMSQFKMEIDGDYLVIYNYLYEPKDKVFTHEKTLGYARLIIDKKTGKELKRNYLLWENLNSHFTFKDKFGNIPKYGKILFQNFIPLKNGNTIGIAEGYKTASNTEILDFYVMEFDPEMKVKYFKKTEKMQNIIKGQKISGQRLQRYGAFDYYFSQKLDEDGNYVILYANNEKEGGKIKRKRDPSWVLGIVTYVDGEFEYDKLNLTTTDGMIVPIKAKNGSILLQEYSEKNGAEMRLEKINY</sequence>
<gene>
    <name evidence="2" type="ORF">EI546_13385</name>
</gene>
<dbReference type="InterPro" id="IPR046661">
    <property type="entry name" value="DUF6770"/>
</dbReference>
<reference evidence="2 3" key="1">
    <citation type="submission" date="2019-01" db="EMBL/GenBank/DDBJ databases">
        <title>Complete genome sequencing of Aequorivita sp. H23M31.</title>
        <authorList>
            <person name="Bae J.-W."/>
        </authorList>
    </citation>
    <scope>NUCLEOTIDE SEQUENCE [LARGE SCALE GENOMIC DNA]</scope>
    <source>
        <strain evidence="2 3">H23M31</strain>
    </source>
</reference>
<evidence type="ECO:0008006" key="4">
    <source>
        <dbReference type="Google" id="ProtNLM"/>
    </source>
</evidence>
<proteinExistence type="predicted"/>
<keyword evidence="3" id="KW-1185">Reference proteome</keyword>